<dbReference type="GO" id="GO:0098609">
    <property type="term" value="P:cell-cell adhesion"/>
    <property type="evidence" value="ECO:0007669"/>
    <property type="project" value="TreeGrafter"/>
</dbReference>
<comment type="caution">
    <text evidence="5">The sequence shown here is derived from an EMBL/GenBank/DDBJ whole genome shotgun (WGS) entry which is preliminary data.</text>
</comment>
<dbReference type="SUPFAM" id="SSF69318">
    <property type="entry name" value="Integrin alpha N-terminal domain"/>
    <property type="match status" value="3"/>
</dbReference>
<protein>
    <submittedName>
        <fullName evidence="5">Uncharacterized protein</fullName>
    </submittedName>
</protein>
<dbReference type="Proteomes" id="UP000231343">
    <property type="component" value="Unassembled WGS sequence"/>
</dbReference>
<dbReference type="GO" id="GO:0005178">
    <property type="term" value="F:integrin binding"/>
    <property type="evidence" value="ECO:0007669"/>
    <property type="project" value="TreeGrafter"/>
</dbReference>
<organism evidence="5 6">
    <name type="scientific">Candidatus Saganbacteria bacterium CG08_land_8_20_14_0_20_45_16</name>
    <dbReference type="NCBI Taxonomy" id="2014293"/>
    <lineage>
        <taxon>Bacteria</taxon>
        <taxon>Bacillati</taxon>
        <taxon>Saganbacteria</taxon>
    </lineage>
</organism>
<dbReference type="InterPro" id="IPR013517">
    <property type="entry name" value="FG-GAP"/>
</dbReference>
<gene>
    <name evidence="5" type="ORF">COT42_02210</name>
</gene>
<dbReference type="InterPro" id="IPR028994">
    <property type="entry name" value="Integrin_alpha_N"/>
</dbReference>
<evidence type="ECO:0000256" key="1">
    <source>
        <dbReference type="ARBA" id="ARBA00022729"/>
    </source>
</evidence>
<evidence type="ECO:0000313" key="5">
    <source>
        <dbReference type="EMBL" id="PIS30885.1"/>
    </source>
</evidence>
<evidence type="ECO:0000256" key="3">
    <source>
        <dbReference type="ARBA" id="ARBA00023180"/>
    </source>
</evidence>
<reference evidence="5 6" key="1">
    <citation type="submission" date="2017-09" db="EMBL/GenBank/DDBJ databases">
        <title>Depth-based differentiation of microbial function through sediment-hosted aquifers and enrichment of novel symbionts in the deep terrestrial subsurface.</title>
        <authorList>
            <person name="Probst A.J."/>
            <person name="Ladd B."/>
            <person name="Jarett J.K."/>
            <person name="Geller-Mcgrath D.E."/>
            <person name="Sieber C.M."/>
            <person name="Emerson J.B."/>
            <person name="Anantharaman K."/>
            <person name="Thomas B.C."/>
            <person name="Malmstrom R."/>
            <person name="Stieglmeier M."/>
            <person name="Klingl A."/>
            <person name="Woyke T."/>
            <person name="Ryan C.M."/>
            <person name="Banfield J.F."/>
        </authorList>
    </citation>
    <scope>NUCLEOTIDE SEQUENCE [LARGE SCALE GENOMIC DNA]</scope>
    <source>
        <strain evidence="5">CG08_land_8_20_14_0_20_45_16</strain>
    </source>
</reference>
<dbReference type="SMART" id="SM00191">
    <property type="entry name" value="Int_alpha"/>
    <property type="match status" value="7"/>
</dbReference>
<dbReference type="Gene3D" id="2.130.10.130">
    <property type="entry name" value="Integrin alpha, N-terminal"/>
    <property type="match status" value="4"/>
</dbReference>
<dbReference type="GO" id="GO:0007229">
    <property type="term" value="P:integrin-mediated signaling pathway"/>
    <property type="evidence" value="ECO:0007669"/>
    <property type="project" value="TreeGrafter"/>
</dbReference>
<dbReference type="GO" id="GO:0009897">
    <property type="term" value="C:external side of plasma membrane"/>
    <property type="evidence" value="ECO:0007669"/>
    <property type="project" value="TreeGrafter"/>
</dbReference>
<dbReference type="GO" id="GO:0033627">
    <property type="term" value="P:cell adhesion mediated by integrin"/>
    <property type="evidence" value="ECO:0007669"/>
    <property type="project" value="TreeGrafter"/>
</dbReference>
<dbReference type="Pfam" id="PF14312">
    <property type="entry name" value="FG-GAP_2"/>
    <property type="match status" value="1"/>
</dbReference>
<dbReference type="Pfam" id="PF01839">
    <property type="entry name" value="FG-GAP"/>
    <property type="match status" value="5"/>
</dbReference>
<dbReference type="EMBL" id="PEYM01000046">
    <property type="protein sequence ID" value="PIS30885.1"/>
    <property type="molecule type" value="Genomic_DNA"/>
</dbReference>
<dbReference type="PRINTS" id="PR01185">
    <property type="entry name" value="INTEGRINA"/>
</dbReference>
<evidence type="ECO:0000256" key="4">
    <source>
        <dbReference type="SAM" id="MobiDB-lite"/>
    </source>
</evidence>
<dbReference type="GO" id="GO:0007160">
    <property type="term" value="P:cell-matrix adhesion"/>
    <property type="evidence" value="ECO:0007669"/>
    <property type="project" value="TreeGrafter"/>
</dbReference>
<dbReference type="GO" id="GO:0008305">
    <property type="term" value="C:integrin complex"/>
    <property type="evidence" value="ECO:0007669"/>
    <property type="project" value="InterPro"/>
</dbReference>
<dbReference type="InterPro" id="IPR000413">
    <property type="entry name" value="Integrin_alpha"/>
</dbReference>
<dbReference type="PANTHER" id="PTHR23220">
    <property type="entry name" value="INTEGRIN ALPHA"/>
    <property type="match status" value="1"/>
</dbReference>
<dbReference type="PANTHER" id="PTHR23220:SF122">
    <property type="entry name" value="INTEGRIN ALPHA-PS1"/>
    <property type="match status" value="1"/>
</dbReference>
<feature type="region of interest" description="Disordered" evidence="4">
    <location>
        <begin position="1"/>
        <end position="42"/>
    </location>
</feature>
<keyword evidence="2" id="KW-0677">Repeat</keyword>
<keyword evidence="1" id="KW-0732">Signal</keyword>
<evidence type="ECO:0000313" key="6">
    <source>
        <dbReference type="Proteomes" id="UP000231343"/>
    </source>
</evidence>
<dbReference type="AlphaFoldDB" id="A0A2H0Y0Z1"/>
<keyword evidence="3" id="KW-0325">Glycoprotein</keyword>
<accession>A0A2H0Y0Z1</accession>
<sequence length="453" mass="45138">MTTTTTTVTLPPGVTSTTLATTSTTTTTTTSTTTTTTTSTTTTTAPSLDLLVQIDGEDAGDNFGWSVASAGDVDGDETPDLIIGAPNTNPDGNSYAGSAYVYSGATHDLLFQVDGAAAFDGLGSSVASAGDLTGDGRSEVIVGGDGASVEVCSYAGAVPTVLFTIPIPVGAGAFGHSVASAGDINGDHIPDLIIGAYNASPDGRAGAGSVYVYSGATPHELLFQLDGVAEHDSFGYSVASAGDVDGVGTPEVIVGAYYADPGGLASAGSAYVYSGATHALLFQVNGEAADYDLGCSVAGVGDLNHDGYDEVIIGAERADPGGLANAGSAYVYSGATHELLFEIEGFYRNDYLGYSVSGAGDVDGDGTLDIIVGANTADVNGLDNSGAVYIYSGATHELLFQINGAADSDWLGASVSSAGDINGDGKAEVIISATGADPDDKSNAGSAYIYLGR</sequence>
<name>A0A2H0Y0Z1_UNCSA</name>
<proteinExistence type="predicted"/>
<dbReference type="PROSITE" id="PS51470">
    <property type="entry name" value="FG_GAP"/>
    <property type="match status" value="4"/>
</dbReference>
<evidence type="ECO:0000256" key="2">
    <source>
        <dbReference type="ARBA" id="ARBA00022737"/>
    </source>
</evidence>
<dbReference type="InterPro" id="IPR013519">
    <property type="entry name" value="Int_alpha_beta-p"/>
</dbReference>